<dbReference type="GO" id="GO:0007165">
    <property type="term" value="P:signal transduction"/>
    <property type="evidence" value="ECO:0007669"/>
    <property type="project" value="UniProtKB-KW"/>
</dbReference>
<evidence type="ECO:0000313" key="14">
    <source>
        <dbReference type="Proteomes" id="UP000563151"/>
    </source>
</evidence>
<feature type="transmembrane region" description="Helical" evidence="10">
    <location>
        <begin position="299"/>
        <end position="323"/>
    </location>
</feature>
<protein>
    <submittedName>
        <fullName evidence="13">HAMP domain-containing protein</fullName>
    </submittedName>
</protein>
<dbReference type="Gene3D" id="1.10.287.950">
    <property type="entry name" value="Methyl-accepting chemotaxis protein"/>
    <property type="match status" value="1"/>
</dbReference>
<feature type="domain" description="HAMP" evidence="12">
    <location>
        <begin position="320"/>
        <end position="372"/>
    </location>
</feature>
<comment type="subcellular location">
    <subcellularLocation>
        <location evidence="1">Cell membrane</location>
        <topology evidence="1">Multi-pass membrane protein</topology>
    </subcellularLocation>
</comment>
<dbReference type="GO" id="GO:0005886">
    <property type="term" value="C:plasma membrane"/>
    <property type="evidence" value="ECO:0007669"/>
    <property type="project" value="UniProtKB-SubCell"/>
</dbReference>
<dbReference type="CDD" id="cd06225">
    <property type="entry name" value="HAMP"/>
    <property type="match status" value="1"/>
</dbReference>
<dbReference type="Pfam" id="PF00672">
    <property type="entry name" value="HAMP"/>
    <property type="match status" value="1"/>
</dbReference>
<dbReference type="PROSITE" id="PS50885">
    <property type="entry name" value="HAMP"/>
    <property type="match status" value="1"/>
</dbReference>
<name>A0A923E911_CLOTT</name>
<proteinExistence type="inferred from homology"/>
<dbReference type="Pfam" id="PF02743">
    <property type="entry name" value="dCache_1"/>
    <property type="match status" value="1"/>
</dbReference>
<dbReference type="SMART" id="SM00283">
    <property type="entry name" value="MA"/>
    <property type="match status" value="1"/>
</dbReference>
<dbReference type="InterPro" id="IPR029151">
    <property type="entry name" value="Sensor-like_sf"/>
</dbReference>
<dbReference type="PROSITE" id="PS50111">
    <property type="entry name" value="CHEMOTAXIS_TRANSDUC_2"/>
    <property type="match status" value="1"/>
</dbReference>
<feature type="domain" description="Methyl-accepting transducer" evidence="11">
    <location>
        <begin position="384"/>
        <end position="642"/>
    </location>
</feature>
<keyword evidence="7 9" id="KW-0807">Transducer</keyword>
<dbReference type="GO" id="GO:0006935">
    <property type="term" value="P:chemotaxis"/>
    <property type="evidence" value="ECO:0007669"/>
    <property type="project" value="UniProtKB-KW"/>
</dbReference>
<evidence type="ECO:0000256" key="10">
    <source>
        <dbReference type="SAM" id="Phobius"/>
    </source>
</evidence>
<dbReference type="InterPro" id="IPR003660">
    <property type="entry name" value="HAMP_dom"/>
</dbReference>
<sequence>MKLNKSITNKILLAFFSLIVIVFFSTGAIVDNYVKKIVIDNSEKSLSNDATILSKNIDDFFSKNKDIVELLSSNQNILDYLNEVKTKDNVKLSNKYTNIVKTLANIKNSNKNLSLVYIVFDNANYIITNDEWKAPSDWNLHSRQWYIDTVAAGKLFFTDPYVDKVTGKMVVSATVPIFDKNKKSLGAVGIDILIDELPAIMSNYKVGDTGYAVLVDKKGTVMYHPDKSKILKDNIAKYEGTLGQIGKRMIKGETAVVGYSFENTDKYFASAPITSNGWSVGVIINKDEVLLKLNSLNKILILIYIISAIILLLISLFIIKYLLKDIPKLLNLINKISQGDLTSREIIKSRDEIGEISNAINNMASNLQTLIEGISSNSHDVSASGQELSATIEEVNSQIQNINSSTQQIAAAMEETSASTEEMNASGLEIKNILDNLKEKYLEGNNFANEIKSKSYSMKIDSENAKTTALNIYKEKQVEILKSIEDGKVVEKITDMAKIIADIAEKTNLLALNASIEAARAGEHGKGFVVVAEEVGTLASQSTKTASNIESTVLQVKQAFENLSNNSHSLLGFMDEKVVSDYNTMIEKSELSLKDSEAIADLVGNLTKRSEEITLSMDELISAIDAVAHAVTDVTANISNISQTINQTTEAFDEVSKVAENQSELAQNLNSTIGNFQI</sequence>
<dbReference type="PANTHER" id="PTHR32089:SF112">
    <property type="entry name" value="LYSOZYME-LIKE PROTEIN-RELATED"/>
    <property type="match status" value="1"/>
</dbReference>
<evidence type="ECO:0000256" key="6">
    <source>
        <dbReference type="ARBA" id="ARBA00023136"/>
    </source>
</evidence>
<evidence type="ECO:0000256" key="3">
    <source>
        <dbReference type="ARBA" id="ARBA00022500"/>
    </source>
</evidence>
<dbReference type="RefSeq" id="WP_173680583.1">
    <property type="nucleotide sequence ID" value="NZ_JAAZWO010000017.1"/>
</dbReference>
<comment type="caution">
    <text evidence="13">The sequence shown here is derived from an EMBL/GenBank/DDBJ whole genome shotgun (WGS) entry which is preliminary data.</text>
</comment>
<keyword evidence="6 10" id="KW-0472">Membrane</keyword>
<evidence type="ECO:0000256" key="4">
    <source>
        <dbReference type="ARBA" id="ARBA00022692"/>
    </source>
</evidence>
<dbReference type="Pfam" id="PF00015">
    <property type="entry name" value="MCPsignal"/>
    <property type="match status" value="1"/>
</dbReference>
<comment type="similarity">
    <text evidence="8">Belongs to the methyl-accepting chemotaxis (MCP) protein family.</text>
</comment>
<dbReference type="CDD" id="cd12912">
    <property type="entry name" value="PDC2_MCP_like"/>
    <property type="match status" value="1"/>
</dbReference>
<keyword evidence="5 10" id="KW-1133">Transmembrane helix</keyword>
<dbReference type="Proteomes" id="UP000563151">
    <property type="component" value="Unassembled WGS sequence"/>
</dbReference>
<dbReference type="SMART" id="SM00304">
    <property type="entry name" value="HAMP"/>
    <property type="match status" value="2"/>
</dbReference>
<evidence type="ECO:0000259" key="11">
    <source>
        <dbReference type="PROSITE" id="PS50111"/>
    </source>
</evidence>
<dbReference type="EMBL" id="JAAZWO010000017">
    <property type="protein sequence ID" value="MBC2398698.1"/>
    <property type="molecule type" value="Genomic_DNA"/>
</dbReference>
<evidence type="ECO:0000256" key="9">
    <source>
        <dbReference type="PROSITE-ProRule" id="PRU00284"/>
    </source>
</evidence>
<evidence type="ECO:0000259" key="12">
    <source>
        <dbReference type="PROSITE" id="PS50885"/>
    </source>
</evidence>
<organism evidence="13 14">
    <name type="scientific">Clostridium tetanomorphum</name>
    <dbReference type="NCBI Taxonomy" id="1553"/>
    <lineage>
        <taxon>Bacteria</taxon>
        <taxon>Bacillati</taxon>
        <taxon>Bacillota</taxon>
        <taxon>Clostridia</taxon>
        <taxon>Eubacteriales</taxon>
        <taxon>Clostridiaceae</taxon>
        <taxon>Clostridium</taxon>
    </lineage>
</organism>
<accession>A0A923E911</accession>
<dbReference type="InterPro" id="IPR004089">
    <property type="entry name" value="MCPsignal_dom"/>
</dbReference>
<dbReference type="AlphaFoldDB" id="A0A923E911"/>
<evidence type="ECO:0000256" key="7">
    <source>
        <dbReference type="ARBA" id="ARBA00023224"/>
    </source>
</evidence>
<keyword evidence="2" id="KW-1003">Cell membrane</keyword>
<keyword evidence="4 10" id="KW-0812">Transmembrane</keyword>
<dbReference type="Gene3D" id="3.30.450.20">
    <property type="entry name" value="PAS domain"/>
    <property type="match status" value="2"/>
</dbReference>
<dbReference type="CDD" id="cd18773">
    <property type="entry name" value="PDC1_HK_sensor"/>
    <property type="match status" value="1"/>
</dbReference>
<evidence type="ECO:0000256" key="5">
    <source>
        <dbReference type="ARBA" id="ARBA00022989"/>
    </source>
</evidence>
<dbReference type="SUPFAM" id="SSF58104">
    <property type="entry name" value="Methyl-accepting chemotaxis protein (MCP) signaling domain"/>
    <property type="match status" value="1"/>
</dbReference>
<evidence type="ECO:0000313" key="13">
    <source>
        <dbReference type="EMBL" id="MBC2398698.1"/>
    </source>
</evidence>
<evidence type="ECO:0000256" key="8">
    <source>
        <dbReference type="ARBA" id="ARBA00029447"/>
    </source>
</evidence>
<keyword evidence="3" id="KW-0145">Chemotaxis</keyword>
<dbReference type="SUPFAM" id="SSF103190">
    <property type="entry name" value="Sensory domain-like"/>
    <property type="match status" value="1"/>
</dbReference>
<evidence type="ECO:0000256" key="1">
    <source>
        <dbReference type="ARBA" id="ARBA00004651"/>
    </source>
</evidence>
<keyword evidence="14" id="KW-1185">Reference proteome</keyword>
<reference evidence="13 14" key="1">
    <citation type="submission" date="2020-04" db="EMBL/GenBank/DDBJ databases">
        <title>Genomic insights into acetone-butanol-ethanol (ABE) fermentation by sequencing solventogenic clostridia strains.</title>
        <authorList>
            <person name="Brown S."/>
        </authorList>
    </citation>
    <scope>NUCLEOTIDE SEQUENCE [LARGE SCALE GENOMIC DNA]</scope>
    <source>
        <strain evidence="13 14">DJ011</strain>
    </source>
</reference>
<dbReference type="InterPro" id="IPR033479">
    <property type="entry name" value="dCache_1"/>
</dbReference>
<evidence type="ECO:0000256" key="2">
    <source>
        <dbReference type="ARBA" id="ARBA00022475"/>
    </source>
</evidence>
<dbReference type="PANTHER" id="PTHR32089">
    <property type="entry name" value="METHYL-ACCEPTING CHEMOTAXIS PROTEIN MCPB"/>
    <property type="match status" value="1"/>
</dbReference>
<gene>
    <name evidence="13" type="ORF">HGG79_13075</name>
</gene>